<evidence type="ECO:0000313" key="1">
    <source>
        <dbReference type="EMBL" id="MBY8918804.1"/>
    </source>
</evidence>
<dbReference type="Proteomes" id="UP000777661">
    <property type="component" value="Unassembled WGS sequence"/>
</dbReference>
<dbReference type="EMBL" id="JAHSQO010000007">
    <property type="protein sequence ID" value="MBY8918804.1"/>
    <property type="molecule type" value="Genomic_DNA"/>
</dbReference>
<keyword evidence="2" id="KW-1185">Reference proteome</keyword>
<comment type="caution">
    <text evidence="1">The sequence shown here is derived from an EMBL/GenBank/DDBJ whole genome shotgun (WGS) entry which is preliminary data.</text>
</comment>
<protein>
    <recommendedName>
        <fullName evidence="3">DUF1289 domain-containing protein</fullName>
    </recommendedName>
</protein>
<dbReference type="RefSeq" id="WP_223004323.1">
    <property type="nucleotide sequence ID" value="NZ_JAHSQO010000007.1"/>
</dbReference>
<proteinExistence type="predicted"/>
<gene>
    <name evidence="1" type="ORF">KVG22_19535</name>
</gene>
<reference evidence="1 2" key="1">
    <citation type="submission" date="2021-06" db="EMBL/GenBank/DDBJ databases">
        <title>Nitratireductor porphyridii sp. nov., isolated from a small marine red alga, Porphyridium purpureum in South Korea.</title>
        <authorList>
            <person name="Kim K.H."/>
            <person name="Kristyanto S."/>
            <person name="Jeon C.O."/>
        </authorList>
    </citation>
    <scope>NUCLEOTIDE SEQUENCE [LARGE SCALE GENOMIC DNA]</scope>
    <source>
        <strain evidence="1 2">R6</strain>
    </source>
</reference>
<sequence>MNDRTPCINPRCRRTGPADEFPGEMICGKCFRSLPEGVRREHRRLWREIRKWERRIARTSDEMKIVKMHNIVTRLSWQLSRHWAQDIKPMFLVPEKPEGLDAFLEEMGL</sequence>
<accession>A0ABS7RDU3</accession>
<organism evidence="1 2">
    <name type="scientific">Nitratireductor rhodophyticola</name>
    <dbReference type="NCBI Taxonomy" id="2854036"/>
    <lineage>
        <taxon>Bacteria</taxon>
        <taxon>Pseudomonadati</taxon>
        <taxon>Pseudomonadota</taxon>
        <taxon>Alphaproteobacteria</taxon>
        <taxon>Hyphomicrobiales</taxon>
        <taxon>Phyllobacteriaceae</taxon>
        <taxon>Nitratireductor</taxon>
    </lineage>
</organism>
<evidence type="ECO:0008006" key="3">
    <source>
        <dbReference type="Google" id="ProtNLM"/>
    </source>
</evidence>
<name>A0ABS7RDU3_9HYPH</name>
<evidence type="ECO:0000313" key="2">
    <source>
        <dbReference type="Proteomes" id="UP000777661"/>
    </source>
</evidence>